<keyword evidence="5" id="KW-1185">Reference proteome</keyword>
<evidence type="ECO:0000313" key="4">
    <source>
        <dbReference type="EMBL" id="MFA9459897.1"/>
    </source>
</evidence>
<evidence type="ECO:0000256" key="2">
    <source>
        <dbReference type="SAM" id="MobiDB-lite"/>
    </source>
</evidence>
<proteinExistence type="predicted"/>
<dbReference type="SUPFAM" id="SSF52540">
    <property type="entry name" value="P-loop containing nucleoside triphosphate hydrolases"/>
    <property type="match status" value="1"/>
</dbReference>
<feature type="coiled-coil region" evidence="1">
    <location>
        <begin position="683"/>
        <end position="757"/>
    </location>
</feature>
<gene>
    <name evidence="4" type="ORF">ACERLL_03550</name>
</gene>
<dbReference type="PANTHER" id="PTHR41259:SF1">
    <property type="entry name" value="DOUBLE-STRAND BREAK REPAIR RAD50 ATPASE, PUTATIVE-RELATED"/>
    <property type="match status" value="1"/>
</dbReference>
<feature type="region of interest" description="Disordered" evidence="2">
    <location>
        <begin position="171"/>
        <end position="213"/>
    </location>
</feature>
<reference evidence="4 5" key="1">
    <citation type="submission" date="2024-08" db="EMBL/GenBank/DDBJ databases">
        <title>Whole-genome sequencing of halo(alkali)philic microorganisms from hypersaline lakes.</title>
        <authorList>
            <person name="Sorokin D.Y."/>
            <person name="Merkel A.Y."/>
            <person name="Messina E."/>
            <person name="Yakimov M."/>
        </authorList>
    </citation>
    <scope>NUCLEOTIDE SEQUENCE [LARGE SCALE GENOMIC DNA]</scope>
    <source>
        <strain evidence="4 5">Cl-TMA</strain>
    </source>
</reference>
<feature type="compositionally biased region" description="Basic residues" evidence="2">
    <location>
        <begin position="172"/>
        <end position="182"/>
    </location>
</feature>
<organism evidence="4 5">
    <name type="scientific">Thiohalorhabdus methylotrophus</name>
    <dbReference type="NCBI Taxonomy" id="3242694"/>
    <lineage>
        <taxon>Bacteria</taxon>
        <taxon>Pseudomonadati</taxon>
        <taxon>Pseudomonadota</taxon>
        <taxon>Gammaproteobacteria</taxon>
        <taxon>Thiohalorhabdales</taxon>
        <taxon>Thiohalorhabdaceae</taxon>
        <taxon>Thiohalorhabdus</taxon>
    </lineage>
</organism>
<dbReference type="InterPro" id="IPR038734">
    <property type="entry name" value="YhaN_AAA"/>
</dbReference>
<sequence length="906" mass="101244">MKVRSLDLAAFGAFLDRRLEFPDGPAVVMGPNEAGKTTLFNALTTILYGFDPANEAQFPYTPRAGRRAELEADLVLDSGASAHVRRRLMASPDAQWESDGGREKLANRPLPVADHVDRRLYKAVYALTIEDMQSLEGEAFARVEQRLLGELGNSWQRPAREVAEELDQAAKRQWRRDKRGKSRHAELKKEHGERRKDLKAAKEHQGALREKEAERARIGERLAVLDSRRHALRARIERSESVGHLKRELERLDRLRESLGDPEAARALGADPRRDWEQLSRAEKDLNARRREWAEAVARERARRAAVTVEDRALLRDPEVPGLAAVAAKVDEAGDALAGQREAEERARVELMETAESVLEADWRESYGETLEALTPADLRARCDAAAEAREGLRDAERRLADQEPARPRPRLPRAYLVASLALAAAFGSAAVLWPPLAIPAVAAAAGAAAVLAYNRAMASLEHQEQGAREGVREALQAEVDSARTAQQRAAAAVAELTADLPLPRSALAEARPELADRLEALRGAWRRYRAVRQERERAEQDWQRRAGAVAEVLRRHGVHREAGPLHPAASALEEDLHAARRRQAVADEAREALADLARRRHGLRAEDAELTKNHEALAARLARAIPDAGSLEECLDRAGEVAAAYHRWQEGWNALREHYPDVSDPRARVALAGDDLLEDTALQEAREELEELDNERTGLREEAARLDRDLEEGRALQDVGLIQGRIADIEQEMEEAEREHDRLRLLERLVREADRRFREAHQPDVLRRASAYLADVTGGRYTHLLMEEGGGSDALCVRDAEGRQHMVDGESAELSRGTRDQVFFALRLAVADHLDSSHERLPLLLDEVLVHWDGARQEAGLQGLLQMAGDRQVVLFTCHREFGERMARLLNTEPLSLPGPEVRAE</sequence>
<feature type="domain" description="YhaN AAA" evidence="3">
    <location>
        <begin position="1"/>
        <end position="202"/>
    </location>
</feature>
<dbReference type="RefSeq" id="WP_373654681.1">
    <property type="nucleotide sequence ID" value="NZ_JBGUAW010000002.1"/>
</dbReference>
<dbReference type="Gene3D" id="3.40.50.300">
    <property type="entry name" value="P-loop containing nucleotide triphosphate hydrolases"/>
    <property type="match status" value="2"/>
</dbReference>
<feature type="compositionally biased region" description="Basic and acidic residues" evidence="2">
    <location>
        <begin position="183"/>
        <end position="213"/>
    </location>
</feature>
<evidence type="ECO:0000313" key="5">
    <source>
        <dbReference type="Proteomes" id="UP001575181"/>
    </source>
</evidence>
<evidence type="ECO:0000259" key="3">
    <source>
        <dbReference type="Pfam" id="PF13514"/>
    </source>
</evidence>
<dbReference type="EMBL" id="JBGUAW010000002">
    <property type="protein sequence ID" value="MFA9459897.1"/>
    <property type="molecule type" value="Genomic_DNA"/>
</dbReference>
<comment type="caution">
    <text evidence="4">The sequence shown here is derived from an EMBL/GenBank/DDBJ whole genome shotgun (WGS) entry which is preliminary data.</text>
</comment>
<keyword evidence="1" id="KW-0175">Coiled coil</keyword>
<accession>A0ABV4TRK1</accession>
<dbReference type="Pfam" id="PF13514">
    <property type="entry name" value="AAA_27"/>
    <property type="match status" value="1"/>
</dbReference>
<protein>
    <submittedName>
        <fullName evidence="4">AAA family ATPase</fullName>
    </submittedName>
</protein>
<dbReference type="InterPro" id="IPR027417">
    <property type="entry name" value="P-loop_NTPase"/>
</dbReference>
<evidence type="ECO:0000256" key="1">
    <source>
        <dbReference type="SAM" id="Coils"/>
    </source>
</evidence>
<name>A0ABV4TRK1_9GAMM</name>
<dbReference type="Proteomes" id="UP001575181">
    <property type="component" value="Unassembled WGS sequence"/>
</dbReference>
<dbReference type="PANTHER" id="PTHR41259">
    <property type="entry name" value="DOUBLE-STRAND BREAK REPAIR RAD50 ATPASE, PUTATIVE-RELATED"/>
    <property type="match status" value="1"/>
</dbReference>